<dbReference type="PANTHER" id="PTHR24139:SF34">
    <property type="entry name" value="85_88 KDA CALCIUM-INDEPENDENT PHOSPHOLIPASE A2"/>
    <property type="match status" value="1"/>
</dbReference>
<dbReference type="SUPFAM" id="SSF48403">
    <property type="entry name" value="Ankyrin repeat"/>
    <property type="match status" value="1"/>
</dbReference>
<dbReference type="GO" id="GO:0052816">
    <property type="term" value="F:long-chain fatty acyl-CoA hydrolase activity"/>
    <property type="evidence" value="ECO:0007669"/>
    <property type="project" value="TreeGrafter"/>
</dbReference>
<dbReference type="PROSITE" id="PS50088">
    <property type="entry name" value="ANK_REPEAT"/>
    <property type="match status" value="2"/>
</dbReference>
<dbReference type="Pfam" id="PF12796">
    <property type="entry name" value="Ank_2"/>
    <property type="match status" value="1"/>
</dbReference>
<dbReference type="InterPro" id="IPR047148">
    <property type="entry name" value="PLPL9"/>
</dbReference>
<sequence length="364" mass="38982">MDNNPKTIISLEYELFSAQDLGASVLKLEALTLHKVGAESPTFHGVMKASEEPERWARVFTEHDEGTARELAERLDASLRPFTSCPRDDGDDQQRRRKLLAVARCLQERPKWTLAHVAAYCGLHQALSHAEVSRSIDEPESDDGRTPLMMAVEAKQVACARGLLGLGARAEAADKHGNIAAHYMASQVDDNVAMLIYDLAEGGAKSLDSCNGAGSTPLHVAVRAGALSAVIALLANGADFDARDGAHGDTPLHVAIKSILQNMRDSRSSSGINDHLQNLCTTVKALVLFSADLTVENKDGHSVWDLAADVHAAGVKDQVLSLLRHGEAYARASAPTQVSGLNDSGAAADEDGKARQFKIKDKPQ</sequence>
<feature type="repeat" description="ANK" evidence="2">
    <location>
        <begin position="143"/>
        <end position="175"/>
    </location>
</feature>
<dbReference type="GO" id="GO:0047499">
    <property type="term" value="F:calcium-independent phospholipase A2 activity"/>
    <property type="evidence" value="ECO:0007669"/>
    <property type="project" value="InterPro"/>
</dbReference>
<evidence type="ECO:0000313" key="4">
    <source>
        <dbReference type="Proteomes" id="UP001318040"/>
    </source>
</evidence>
<protein>
    <submittedName>
        <fullName evidence="5">B-cell lymphoma 3 protein homolog</fullName>
    </submittedName>
</protein>
<reference evidence="5" key="1">
    <citation type="submission" date="2025-08" db="UniProtKB">
        <authorList>
            <consortium name="RefSeq"/>
        </authorList>
    </citation>
    <scope>IDENTIFICATION</scope>
    <source>
        <tissue evidence="5">Sperm</tissue>
    </source>
</reference>
<evidence type="ECO:0000256" key="3">
    <source>
        <dbReference type="SAM" id="MobiDB-lite"/>
    </source>
</evidence>
<accession>A0AAJ7UBJ3</accession>
<keyword evidence="1" id="KW-0378">Hydrolase</keyword>
<dbReference type="KEGG" id="pmrn:116955983"/>
<name>A0AAJ7UBJ3_PETMA</name>
<dbReference type="Gene3D" id="1.25.40.20">
    <property type="entry name" value="Ankyrin repeat-containing domain"/>
    <property type="match status" value="1"/>
</dbReference>
<proteinExistence type="predicted"/>
<evidence type="ECO:0000256" key="1">
    <source>
        <dbReference type="ARBA" id="ARBA00022801"/>
    </source>
</evidence>
<feature type="repeat" description="ANK" evidence="2">
    <location>
        <begin position="213"/>
        <end position="245"/>
    </location>
</feature>
<feature type="compositionally biased region" description="Basic and acidic residues" evidence="3">
    <location>
        <begin position="350"/>
        <end position="364"/>
    </location>
</feature>
<keyword evidence="4" id="KW-1185">Reference proteome</keyword>
<dbReference type="PANTHER" id="PTHR24139">
    <property type="entry name" value="CALCIUM-INDEPENDENT PHOSPHOLIPASE A2"/>
    <property type="match status" value="1"/>
</dbReference>
<evidence type="ECO:0000256" key="2">
    <source>
        <dbReference type="PROSITE-ProRule" id="PRU00023"/>
    </source>
</evidence>
<dbReference type="InterPro" id="IPR002110">
    <property type="entry name" value="Ankyrin_rpt"/>
</dbReference>
<feature type="region of interest" description="Disordered" evidence="3">
    <location>
        <begin position="334"/>
        <end position="364"/>
    </location>
</feature>
<gene>
    <name evidence="5" type="primary">LOC116955983</name>
</gene>
<dbReference type="SMART" id="SM00248">
    <property type="entry name" value="ANK"/>
    <property type="match status" value="3"/>
</dbReference>
<dbReference type="GO" id="GO:2000304">
    <property type="term" value="P:positive regulation of ceramide biosynthetic process"/>
    <property type="evidence" value="ECO:0007669"/>
    <property type="project" value="TreeGrafter"/>
</dbReference>
<evidence type="ECO:0000313" key="5">
    <source>
        <dbReference type="RefSeq" id="XP_032833259.1"/>
    </source>
</evidence>
<dbReference type="Pfam" id="PF00023">
    <property type="entry name" value="Ank"/>
    <property type="match status" value="1"/>
</dbReference>
<dbReference type="AlphaFoldDB" id="A0AAJ7UBJ3"/>
<dbReference type="PROSITE" id="PS50297">
    <property type="entry name" value="ANK_REP_REGION"/>
    <property type="match status" value="2"/>
</dbReference>
<dbReference type="RefSeq" id="XP_032833259.1">
    <property type="nucleotide sequence ID" value="XM_032977368.1"/>
</dbReference>
<organism evidence="4 5">
    <name type="scientific">Petromyzon marinus</name>
    <name type="common">Sea lamprey</name>
    <dbReference type="NCBI Taxonomy" id="7757"/>
    <lineage>
        <taxon>Eukaryota</taxon>
        <taxon>Metazoa</taxon>
        <taxon>Chordata</taxon>
        <taxon>Craniata</taxon>
        <taxon>Vertebrata</taxon>
        <taxon>Cyclostomata</taxon>
        <taxon>Hyperoartia</taxon>
        <taxon>Petromyzontiformes</taxon>
        <taxon>Petromyzontidae</taxon>
        <taxon>Petromyzon</taxon>
    </lineage>
</organism>
<dbReference type="Proteomes" id="UP001318040">
    <property type="component" value="Chromosome 63"/>
</dbReference>
<keyword evidence="2" id="KW-0040">ANK repeat</keyword>
<dbReference type="InterPro" id="IPR036770">
    <property type="entry name" value="Ankyrin_rpt-contain_sf"/>
</dbReference>
<dbReference type="GO" id="GO:0005739">
    <property type="term" value="C:mitochondrion"/>
    <property type="evidence" value="ECO:0007669"/>
    <property type="project" value="TreeGrafter"/>
</dbReference>